<dbReference type="EMBL" id="UGKR01000003">
    <property type="protein sequence ID" value="STS90400.1"/>
    <property type="molecule type" value="Genomic_DNA"/>
</dbReference>
<dbReference type="InterPro" id="IPR016162">
    <property type="entry name" value="Ald_DH_N"/>
</dbReference>
<dbReference type="InterPro" id="IPR016161">
    <property type="entry name" value="Ald_DH/histidinol_DH"/>
</dbReference>
<sequence>MIGKAAISIEAYHQRTGFHESTLPDGKAQLRHKPHGVMAVFGPYNFPGHLPNGHIIPALIAGNTIVFKPSELTPATAEMTVQLWQQAGVPDGVINLLQGGKPLARRCWKIVISTAYCSPAARRRVSTSIAISRPAGRRCWRWRWAATTR</sequence>
<proteinExistence type="predicted"/>
<evidence type="ECO:0000256" key="1">
    <source>
        <dbReference type="ARBA" id="ARBA00023002"/>
    </source>
</evidence>
<evidence type="ECO:0000259" key="3">
    <source>
        <dbReference type="Pfam" id="PF00171"/>
    </source>
</evidence>
<evidence type="ECO:0000256" key="2">
    <source>
        <dbReference type="ARBA" id="ARBA00023027"/>
    </source>
</evidence>
<accession>A0A7H4MJA0</accession>
<keyword evidence="2" id="KW-0520">NAD</keyword>
<dbReference type="Proteomes" id="UP000254545">
    <property type="component" value="Unassembled WGS sequence"/>
</dbReference>
<dbReference type="Gene3D" id="3.40.605.10">
    <property type="entry name" value="Aldehyde Dehydrogenase, Chain A, domain 1"/>
    <property type="match status" value="1"/>
</dbReference>
<evidence type="ECO:0000313" key="4">
    <source>
        <dbReference type="EMBL" id="STS90400.1"/>
    </source>
</evidence>
<dbReference type="GO" id="GO:0043824">
    <property type="term" value="F:succinylglutamate-semialdehyde dehydrogenase activity"/>
    <property type="evidence" value="ECO:0007669"/>
    <property type="project" value="UniProtKB-EC"/>
</dbReference>
<dbReference type="AlphaFoldDB" id="A0A7H4MJA0"/>
<evidence type="ECO:0000313" key="5">
    <source>
        <dbReference type="Proteomes" id="UP000254545"/>
    </source>
</evidence>
<dbReference type="EC" id="1.2.1.71" evidence="4"/>
<organism evidence="4 5">
    <name type="scientific">Klebsiella variicola</name>
    <dbReference type="NCBI Taxonomy" id="244366"/>
    <lineage>
        <taxon>Bacteria</taxon>
        <taxon>Pseudomonadati</taxon>
        <taxon>Pseudomonadota</taxon>
        <taxon>Gammaproteobacteria</taxon>
        <taxon>Enterobacterales</taxon>
        <taxon>Enterobacteriaceae</taxon>
        <taxon>Klebsiella/Raoultella group</taxon>
        <taxon>Klebsiella</taxon>
        <taxon>Klebsiella pneumoniae complex</taxon>
    </lineage>
</organism>
<dbReference type="SUPFAM" id="SSF53720">
    <property type="entry name" value="ALDH-like"/>
    <property type="match status" value="1"/>
</dbReference>
<comment type="caution">
    <text evidence="4">The sequence shown here is derived from an EMBL/GenBank/DDBJ whole genome shotgun (WGS) entry which is preliminary data.</text>
</comment>
<protein>
    <submittedName>
        <fullName evidence="4">Succinylglutamic semialdehyde dehydrogenase</fullName>
        <ecNumber evidence="4">1.2.1.71</ecNumber>
    </submittedName>
</protein>
<dbReference type="PANTHER" id="PTHR11699">
    <property type="entry name" value="ALDEHYDE DEHYDROGENASE-RELATED"/>
    <property type="match status" value="1"/>
</dbReference>
<name>A0A7H4MJA0_KLEVA</name>
<dbReference type="Pfam" id="PF00171">
    <property type="entry name" value="Aldedh"/>
    <property type="match status" value="1"/>
</dbReference>
<gene>
    <name evidence="4" type="primary">astD_5</name>
    <name evidence="4" type="ORF">NCTC9177_04297</name>
</gene>
<feature type="domain" description="Aldehyde dehydrogenase" evidence="3">
    <location>
        <begin position="21"/>
        <end position="101"/>
    </location>
</feature>
<keyword evidence="1 4" id="KW-0560">Oxidoreductase</keyword>
<reference evidence="4 5" key="1">
    <citation type="submission" date="2018-06" db="EMBL/GenBank/DDBJ databases">
        <authorList>
            <consortium name="Pathogen Informatics"/>
            <person name="Doyle S."/>
        </authorList>
    </citation>
    <scope>NUCLEOTIDE SEQUENCE [LARGE SCALE GENOMIC DNA]</scope>
    <source>
        <strain evidence="4 5">NCTC9177</strain>
    </source>
</reference>
<dbReference type="InterPro" id="IPR015590">
    <property type="entry name" value="Aldehyde_DH_dom"/>
</dbReference>